<comment type="caution">
    <text evidence="15">The sequence shown here is derived from an EMBL/GenBank/DDBJ whole genome shotgun (WGS) entry which is preliminary data.</text>
</comment>
<name>A0A8H3IU42_9LECA</name>
<evidence type="ECO:0000256" key="8">
    <source>
        <dbReference type="ARBA" id="ARBA00022840"/>
    </source>
</evidence>
<evidence type="ECO:0000256" key="1">
    <source>
        <dbReference type="ARBA" id="ARBA00004123"/>
    </source>
</evidence>
<proteinExistence type="predicted"/>
<dbReference type="InterPro" id="IPR055565">
    <property type="entry name" value="DUF7141"/>
</dbReference>
<dbReference type="InterPro" id="IPR019787">
    <property type="entry name" value="Znf_PHD-finger"/>
</dbReference>
<evidence type="ECO:0000256" key="5">
    <source>
        <dbReference type="ARBA" id="ARBA00022771"/>
    </source>
</evidence>
<dbReference type="SMART" id="SM00490">
    <property type="entry name" value="HELICc"/>
    <property type="match status" value="1"/>
</dbReference>
<dbReference type="PROSITE" id="PS51194">
    <property type="entry name" value="HELICASE_CTER"/>
    <property type="match status" value="1"/>
</dbReference>
<dbReference type="GO" id="GO:0042393">
    <property type="term" value="F:histone binding"/>
    <property type="evidence" value="ECO:0007669"/>
    <property type="project" value="TreeGrafter"/>
</dbReference>
<dbReference type="GO" id="GO:0003682">
    <property type="term" value="F:chromatin binding"/>
    <property type="evidence" value="ECO:0007669"/>
    <property type="project" value="TreeGrafter"/>
</dbReference>
<dbReference type="PROSITE" id="PS01359">
    <property type="entry name" value="ZF_PHD_1"/>
    <property type="match status" value="1"/>
</dbReference>
<dbReference type="SMART" id="SM00487">
    <property type="entry name" value="DEXDc"/>
    <property type="match status" value="1"/>
</dbReference>
<feature type="compositionally biased region" description="Basic residues" evidence="11">
    <location>
        <begin position="170"/>
        <end position="181"/>
    </location>
</feature>
<dbReference type="GO" id="GO:0140658">
    <property type="term" value="F:ATP-dependent chromatin remodeler activity"/>
    <property type="evidence" value="ECO:0007669"/>
    <property type="project" value="TreeGrafter"/>
</dbReference>
<dbReference type="GO" id="GO:0016887">
    <property type="term" value="F:ATP hydrolysis activity"/>
    <property type="evidence" value="ECO:0007669"/>
    <property type="project" value="TreeGrafter"/>
</dbReference>
<dbReference type="InterPro" id="IPR016197">
    <property type="entry name" value="Chromo-like_dom_sf"/>
</dbReference>
<dbReference type="Gene3D" id="3.40.50.10810">
    <property type="entry name" value="Tandem AAA-ATPase domain"/>
    <property type="match status" value="1"/>
</dbReference>
<organism evidence="15 16">
    <name type="scientific">Alectoria fallacina</name>
    <dbReference type="NCBI Taxonomy" id="1903189"/>
    <lineage>
        <taxon>Eukaryota</taxon>
        <taxon>Fungi</taxon>
        <taxon>Dikarya</taxon>
        <taxon>Ascomycota</taxon>
        <taxon>Pezizomycotina</taxon>
        <taxon>Lecanoromycetes</taxon>
        <taxon>OSLEUM clade</taxon>
        <taxon>Lecanoromycetidae</taxon>
        <taxon>Lecanorales</taxon>
        <taxon>Lecanorineae</taxon>
        <taxon>Parmeliaceae</taxon>
        <taxon>Alectoria</taxon>
    </lineage>
</organism>
<dbReference type="InterPro" id="IPR038718">
    <property type="entry name" value="SNF2-like_sf"/>
</dbReference>
<comment type="subunit">
    <text evidence="2">Component of the NuA4 histone acetyltransferase complex.</text>
</comment>
<keyword evidence="8" id="KW-0067">ATP-binding</keyword>
<protein>
    <recommendedName>
        <fullName evidence="17">Chromatin remodeling factor mit1</fullName>
    </recommendedName>
</protein>
<reference evidence="15" key="1">
    <citation type="submission" date="2021-03" db="EMBL/GenBank/DDBJ databases">
        <authorList>
            <person name="Tagirdzhanova G."/>
        </authorList>
    </citation>
    <scope>NUCLEOTIDE SEQUENCE</scope>
</reference>
<dbReference type="Pfam" id="PF15446">
    <property type="entry name" value="zf-PHD-like"/>
    <property type="match status" value="1"/>
</dbReference>
<keyword evidence="6" id="KW-0378">Hydrolase</keyword>
<feature type="compositionally biased region" description="Acidic residues" evidence="11">
    <location>
        <begin position="251"/>
        <end position="261"/>
    </location>
</feature>
<keyword evidence="16" id="KW-1185">Reference proteome</keyword>
<evidence type="ECO:0000259" key="14">
    <source>
        <dbReference type="PROSITE" id="PS51194"/>
    </source>
</evidence>
<dbReference type="Pfam" id="PF23614">
    <property type="entry name" value="DUF7141"/>
    <property type="match status" value="1"/>
</dbReference>
<dbReference type="SUPFAM" id="SSF57903">
    <property type="entry name" value="FYVE/PHD zinc finger"/>
    <property type="match status" value="1"/>
</dbReference>
<dbReference type="Gene3D" id="3.40.50.300">
    <property type="entry name" value="P-loop containing nucleotide triphosphate hydrolases"/>
    <property type="match status" value="1"/>
</dbReference>
<dbReference type="PROSITE" id="PS50016">
    <property type="entry name" value="ZF_PHD_2"/>
    <property type="match status" value="1"/>
</dbReference>
<evidence type="ECO:0000256" key="2">
    <source>
        <dbReference type="ARBA" id="ARBA00011353"/>
    </source>
</evidence>
<feature type="compositionally biased region" description="Basic and acidic residues" evidence="11">
    <location>
        <begin position="440"/>
        <end position="456"/>
    </location>
</feature>
<feature type="domain" description="PHD-type" evidence="12">
    <location>
        <begin position="352"/>
        <end position="413"/>
    </location>
</feature>
<dbReference type="InterPro" id="IPR000330">
    <property type="entry name" value="SNF2_N"/>
</dbReference>
<evidence type="ECO:0000256" key="11">
    <source>
        <dbReference type="SAM" id="MobiDB-lite"/>
    </source>
</evidence>
<dbReference type="GO" id="GO:0005634">
    <property type="term" value="C:nucleus"/>
    <property type="evidence" value="ECO:0007669"/>
    <property type="project" value="UniProtKB-SubCell"/>
</dbReference>
<dbReference type="InterPro" id="IPR041684">
    <property type="entry name" value="Znf-PHD-like"/>
</dbReference>
<evidence type="ECO:0000313" key="15">
    <source>
        <dbReference type="EMBL" id="CAF9932273.1"/>
    </source>
</evidence>
<dbReference type="CDD" id="cd17919">
    <property type="entry name" value="DEXHc_Snf"/>
    <property type="match status" value="1"/>
</dbReference>
<feature type="region of interest" description="Disordered" evidence="11">
    <location>
        <begin position="155"/>
        <end position="308"/>
    </location>
</feature>
<dbReference type="PANTHER" id="PTHR45623:SF17">
    <property type="entry name" value="CHROMODOMAIN-HELICASE-DNA-BINDING PROTEIN 3-RELATED"/>
    <property type="match status" value="1"/>
</dbReference>
<dbReference type="GO" id="GO:0000785">
    <property type="term" value="C:chromatin"/>
    <property type="evidence" value="ECO:0007669"/>
    <property type="project" value="TreeGrafter"/>
</dbReference>
<feature type="domain" description="Helicase ATP-binding" evidence="13">
    <location>
        <begin position="740"/>
        <end position="911"/>
    </location>
</feature>
<feature type="compositionally biased region" description="Basic and acidic residues" evidence="11">
    <location>
        <begin position="288"/>
        <end position="299"/>
    </location>
</feature>
<feature type="compositionally biased region" description="Low complexity" evidence="11">
    <location>
        <begin position="183"/>
        <end position="210"/>
    </location>
</feature>
<dbReference type="Pfam" id="PF23615">
    <property type="entry name" value="Chromo_MIT1"/>
    <property type="match status" value="1"/>
</dbReference>
<evidence type="ECO:0000256" key="7">
    <source>
        <dbReference type="ARBA" id="ARBA00022833"/>
    </source>
</evidence>
<dbReference type="Gene3D" id="3.30.40.10">
    <property type="entry name" value="Zinc/RING finger domain, C3HC4 (zinc finger)"/>
    <property type="match status" value="1"/>
</dbReference>
<feature type="domain" description="Helicase C-terminal" evidence="14">
    <location>
        <begin position="1046"/>
        <end position="1197"/>
    </location>
</feature>
<evidence type="ECO:0000259" key="13">
    <source>
        <dbReference type="PROSITE" id="PS51192"/>
    </source>
</evidence>
<dbReference type="CDD" id="cd18793">
    <property type="entry name" value="SF2_C_SNF"/>
    <property type="match status" value="1"/>
</dbReference>
<dbReference type="InterPro" id="IPR019786">
    <property type="entry name" value="Zinc_finger_PHD-type_CS"/>
</dbReference>
<dbReference type="PROSITE" id="PS51192">
    <property type="entry name" value="HELICASE_ATP_BIND_1"/>
    <property type="match status" value="1"/>
</dbReference>
<dbReference type="Pfam" id="PF00271">
    <property type="entry name" value="Helicase_C"/>
    <property type="match status" value="1"/>
</dbReference>
<keyword evidence="5 10" id="KW-0863">Zinc-finger</keyword>
<comment type="subcellular location">
    <subcellularLocation>
        <location evidence="1">Nucleus</location>
    </subcellularLocation>
</comment>
<evidence type="ECO:0000256" key="6">
    <source>
        <dbReference type="ARBA" id="ARBA00022801"/>
    </source>
</evidence>
<keyword evidence="3" id="KW-0479">Metal-binding</keyword>
<dbReference type="InterPro" id="IPR011011">
    <property type="entry name" value="Znf_FYVE_PHD"/>
</dbReference>
<dbReference type="Proteomes" id="UP000664203">
    <property type="component" value="Unassembled WGS sequence"/>
</dbReference>
<dbReference type="GO" id="GO:0008270">
    <property type="term" value="F:zinc ion binding"/>
    <property type="evidence" value="ECO:0007669"/>
    <property type="project" value="UniProtKB-KW"/>
</dbReference>
<dbReference type="GO" id="GO:0003677">
    <property type="term" value="F:DNA binding"/>
    <property type="evidence" value="ECO:0007669"/>
    <property type="project" value="TreeGrafter"/>
</dbReference>
<dbReference type="Pfam" id="PF00176">
    <property type="entry name" value="SNF2-rel_dom"/>
    <property type="match status" value="1"/>
</dbReference>
<dbReference type="InterPro" id="IPR014001">
    <property type="entry name" value="Helicase_ATP-bd"/>
</dbReference>
<feature type="region of interest" description="Disordered" evidence="11">
    <location>
        <begin position="433"/>
        <end position="462"/>
    </location>
</feature>
<keyword evidence="9" id="KW-0539">Nucleus</keyword>
<dbReference type="InterPro" id="IPR056616">
    <property type="entry name" value="Chromo_MIT1"/>
</dbReference>
<dbReference type="SUPFAM" id="SSF54160">
    <property type="entry name" value="Chromo domain-like"/>
    <property type="match status" value="1"/>
</dbReference>
<dbReference type="InterPro" id="IPR001650">
    <property type="entry name" value="Helicase_C-like"/>
</dbReference>
<dbReference type="InterPro" id="IPR049730">
    <property type="entry name" value="SNF2/RAD54-like_C"/>
</dbReference>
<evidence type="ECO:0000313" key="16">
    <source>
        <dbReference type="Proteomes" id="UP000664203"/>
    </source>
</evidence>
<dbReference type="InterPro" id="IPR027417">
    <property type="entry name" value="P-loop_NTPase"/>
</dbReference>
<evidence type="ECO:0008006" key="17">
    <source>
        <dbReference type="Google" id="ProtNLM"/>
    </source>
</evidence>
<evidence type="ECO:0000256" key="3">
    <source>
        <dbReference type="ARBA" id="ARBA00022723"/>
    </source>
</evidence>
<keyword evidence="7" id="KW-0862">Zinc</keyword>
<dbReference type="InterPro" id="IPR013083">
    <property type="entry name" value="Znf_RING/FYVE/PHD"/>
</dbReference>
<accession>A0A8H3IU42</accession>
<dbReference type="SUPFAM" id="SSF52540">
    <property type="entry name" value="P-loop containing nucleoside triphosphate hydrolases"/>
    <property type="match status" value="2"/>
</dbReference>
<gene>
    <name evidence="15" type="ORF">ALECFALPRED_005254</name>
</gene>
<dbReference type="CDD" id="cd15489">
    <property type="entry name" value="PHD_SF"/>
    <property type="match status" value="1"/>
</dbReference>
<dbReference type="OrthoDB" id="5857104at2759"/>
<evidence type="ECO:0000256" key="10">
    <source>
        <dbReference type="PROSITE-ProRule" id="PRU00146"/>
    </source>
</evidence>
<dbReference type="InterPro" id="IPR001965">
    <property type="entry name" value="Znf_PHD"/>
</dbReference>
<evidence type="ECO:0000259" key="12">
    <source>
        <dbReference type="PROSITE" id="PS50016"/>
    </source>
</evidence>
<keyword evidence="4" id="KW-0547">Nucleotide-binding</keyword>
<sequence length="1341" mass="151156">MLAHERVEDGVEAQVVSASDVELIAASANGANGDIDLDSSTLQFNPPLIPSHEDSLVPFSALGQVLHEKAVKRNGLAVIVPPAQNRWEYKVFREDDKVDEILEEYDDAGCVEYLVLFSDGSEDVISFGALRKLENGPTLIADFGYQSTRDSDLAESALSSDDELSMARPSKPKARGRRQNKGSKTTLSSRTSRQRKSQSQLSLVSVSSQSEGDEYVGKEKRRPAARVRGERATRAAAQKRVNYSDMPALEDMLEDESDDDLVQLGKRKRSSSSRSGPGKTRKLLRGPRRPESDMVEVSRRSGRNTGRTRDMREIGEEDIPETATANNVARYAVAKEAFKELSPDDDFRLRHFQTCDICREEDDDEVKGMLVFCQGCTSAFHQKCLGPRTGREHLVTKIGPKDFVLQCRRCVGIARNKDALAPDQGLCLSCHEPGSSTTAFRERKTAKDEQKEREDNGGEDPTTDVLTELLNNSMHVLFRCTKCYRACHMHHLPPRDQGFRDIEEEDVAEARFDEYSQDWQCKDCLDAPGEVETLVAWRPTNMDRYEPGQTTDGMEEDAKEYLVKWKKMSYFKVQWMPGAWVWGVAASATLKAFAKKDGMTNLPKMSTEEAVPEDYLRVDIVFDVEYTNIVNAPSEKIAKARIKEIRKAYVKFKGLGYEDAVWIESPSPEDAERWTDFKAAYEDWVMGSYTRLPAKYNLNAHLNKVRAQDFGSELAMKSQPASLTGGELMAYQMEGLNWLYYQWVKKKNAILADEMGLGKTIQVIGFLAALKQVHGCWPFLVVVPNSTCPNWRREIKQWAPSLRVVTYYGSARARKLALDHELFPEGGKDLRCHVVVTSYEAAQDTEFRTKFKGISWQGLIVDEGQRLKNDKNILYGALNALKPPFKLLLTGTPLQNNARELFNLLQFLDSSIDAEALEEEYSTLTKENVAQLHEQLREYFLRRTKAGVLKFLPSMAQIILPVTMSIVQKKLYKSILAKNPELIKSIVGPSKRALGKTERANLNNILMQLRKCLAHPFVYSKDIEERSSNHVVSHRNLVEASSKLQLLEIMLPKLQERGHRVLIFSQFLDMLDMVEDFLAGLGLFYQRLDGNIGSLQKQKRIDEFNAPDSPLFAFLLSTRAGGVGINLATADTVIILDPDFNPHQDIQALSRAHRIGQKKKVLVFQLTTRNTAEEKIMQIGKRKMALDHVLIEQMDAEDDAGMDLESILKYGTEALFKDDDTQDIHYDSASVDRLLDRSQIEDTNAGNDDSAESQFSFARVWANDKGVLEDNLGNADAFETEVDPSIWENILKEREREAAAEAVARAEDFGRGRRKRQVSPLSTRQSSTTMESSLMALAKIL</sequence>
<dbReference type="GO" id="GO:0005524">
    <property type="term" value="F:ATP binding"/>
    <property type="evidence" value="ECO:0007669"/>
    <property type="project" value="UniProtKB-KW"/>
</dbReference>
<evidence type="ECO:0000256" key="4">
    <source>
        <dbReference type="ARBA" id="ARBA00022741"/>
    </source>
</evidence>
<dbReference type="PANTHER" id="PTHR45623">
    <property type="entry name" value="CHROMODOMAIN-HELICASE-DNA-BINDING PROTEIN 3-RELATED-RELATED"/>
    <property type="match status" value="1"/>
</dbReference>
<dbReference type="EMBL" id="CAJPDR010000325">
    <property type="protein sequence ID" value="CAF9932273.1"/>
    <property type="molecule type" value="Genomic_DNA"/>
</dbReference>
<dbReference type="SMART" id="SM00249">
    <property type="entry name" value="PHD"/>
    <property type="match status" value="2"/>
</dbReference>
<evidence type="ECO:0000256" key="9">
    <source>
        <dbReference type="ARBA" id="ARBA00023242"/>
    </source>
</evidence>